<dbReference type="KEGG" id="bdm:EQG53_13405"/>
<sequence length="444" mass="46789">MSDAYIREKSAVRIGSGAGFSGDRIEPAVVLAEYGRLDYLVFECLAERTIARAVRSRMADPDGGYDPLLIERMTAVLPTCARQNTRIISNMGAANPVGAARATAATARGLGLSGLKIAAVIGDDVLQIATTHGALDGLAERAISANAYMGAEPVVEALAAGADIVLTGRIADSSLFLAPAAFEFGWAFDDWEKLGRGAIMGHLLECAGQVTGGYFADPGYKTVEGLARLGFPLAEVSPDGSLIVTKVPGTGGAVTVAGVKEQLLYELHDPGNYLSPDVTADFSSVIVHQAGPDRVSVERGGGRKRPDQLKVSVGYQDGFVGEGQISYGGPGAQMRGRLALDIMRERLDMMGDEILETRFDLIGVDSLLPGSTRRDDAGEVRARIAARTRTLTGARQVGREVDALYTNGPAGGGGVFQTAYPVIAMTSTLLDRSLVRPDIIWETT</sequence>
<dbReference type="AlphaFoldDB" id="A0A246KMT1"/>
<dbReference type="InterPro" id="IPR010839">
    <property type="entry name" value="AtuA_N"/>
</dbReference>
<dbReference type="PANTHER" id="PTHR47472">
    <property type="entry name" value="PROPIONYL-COA CARBOXYLASE"/>
    <property type="match status" value="1"/>
</dbReference>
<evidence type="ECO:0000259" key="1">
    <source>
        <dbReference type="Pfam" id="PF07287"/>
    </source>
</evidence>
<feature type="domain" description="Acyclic terpene utilisation N-terminal" evidence="1">
    <location>
        <begin position="12"/>
        <end position="438"/>
    </location>
</feature>
<organism evidence="2 6">
    <name type="scientific">Brevundimonas diminuta</name>
    <name type="common">Pseudomonas diminuta</name>
    <dbReference type="NCBI Taxonomy" id="293"/>
    <lineage>
        <taxon>Bacteria</taxon>
        <taxon>Pseudomonadati</taxon>
        <taxon>Pseudomonadota</taxon>
        <taxon>Alphaproteobacteria</taxon>
        <taxon>Caulobacterales</taxon>
        <taxon>Caulobacteraceae</taxon>
        <taxon>Brevundimonas</taxon>
    </lineage>
</organism>
<evidence type="ECO:0000313" key="5">
    <source>
        <dbReference type="Proteomes" id="UP000250358"/>
    </source>
</evidence>
<dbReference type="Pfam" id="PF07287">
    <property type="entry name" value="AtuA"/>
    <property type="match status" value="1"/>
</dbReference>
<evidence type="ECO:0000313" key="2">
    <source>
        <dbReference type="EMBL" id="QAT15262.1"/>
    </source>
</evidence>
<evidence type="ECO:0000313" key="3">
    <source>
        <dbReference type="EMBL" id="QQB87352.1"/>
    </source>
</evidence>
<dbReference type="Proteomes" id="UP000596117">
    <property type="component" value="Chromosome"/>
</dbReference>
<proteinExistence type="predicted"/>
<keyword evidence="7" id="KW-1185">Reference proteome</keyword>
<dbReference type="EMBL" id="CP066026">
    <property type="protein sequence ID" value="QQB87352.1"/>
    <property type="molecule type" value="Genomic_DNA"/>
</dbReference>
<reference evidence="2 6" key="2">
    <citation type="submission" date="2019-01" db="EMBL/GenBank/DDBJ databases">
        <title>Brevundimonas diminuta Genome sequencing and assembly.</title>
        <authorList>
            <person name="Chen H."/>
        </authorList>
    </citation>
    <scope>NUCLEOTIDE SEQUENCE [LARGE SCALE GENOMIC DNA]</scope>
    <source>
        <strain evidence="2">ATCC</strain>
        <strain evidence="6">ATCC(B) 19146</strain>
    </source>
</reference>
<dbReference type="Proteomes" id="UP000250358">
    <property type="component" value="Unassembled WGS sequence"/>
</dbReference>
<dbReference type="RefSeq" id="WP_003165210.1">
    <property type="nucleotide sequence ID" value="NZ_BJNC01000034.1"/>
</dbReference>
<evidence type="ECO:0000313" key="4">
    <source>
        <dbReference type="EMBL" id="SPU46165.1"/>
    </source>
</evidence>
<reference evidence="4 5" key="1">
    <citation type="submission" date="2018-06" db="EMBL/GenBank/DDBJ databases">
        <authorList>
            <consortium name="Pathogen Informatics"/>
            <person name="Doyle S."/>
        </authorList>
    </citation>
    <scope>NUCLEOTIDE SEQUENCE [LARGE SCALE GENOMIC DNA]</scope>
    <source>
        <strain evidence="4 5">NCTC11165</strain>
    </source>
</reference>
<evidence type="ECO:0000313" key="7">
    <source>
        <dbReference type="Proteomes" id="UP000596117"/>
    </source>
</evidence>
<dbReference type="EMBL" id="UAQM01000030">
    <property type="protein sequence ID" value="SPU46165.1"/>
    <property type="molecule type" value="Genomic_DNA"/>
</dbReference>
<evidence type="ECO:0000313" key="6">
    <source>
        <dbReference type="Proteomes" id="UP000287388"/>
    </source>
</evidence>
<accession>A0A246KMT1</accession>
<name>A0A246KMT1_BREDI</name>
<reference evidence="3 7" key="3">
    <citation type="submission" date="2020-12" db="EMBL/GenBank/DDBJ databases">
        <title>FDA dAtabase for Regulatory Grade micrObial Sequences (FDA-ARGOS): Supporting development and validation of Infectious Disease Dx tests.</title>
        <authorList>
            <person name="Kerrigan L."/>
            <person name="Long C."/>
            <person name="Tallon L."/>
            <person name="Sadzewicz L."/>
            <person name="Zhao X."/>
            <person name="Boylan J."/>
            <person name="Ott S."/>
            <person name="Bowen H."/>
            <person name="Vavikolanu K."/>
            <person name="Mehta A."/>
            <person name="Aluvathingal J."/>
            <person name="Nadendla S."/>
            <person name="Yan Y."/>
            <person name="Sichtig H."/>
        </authorList>
    </citation>
    <scope>NUCLEOTIDE SEQUENCE [LARGE SCALE GENOMIC DNA]</scope>
    <source>
        <strain evidence="3 7">FDAARGOS_1026</strain>
    </source>
</reference>
<dbReference type="GeneID" id="56576758"/>
<dbReference type="EMBL" id="CP035093">
    <property type="protein sequence ID" value="QAT15262.1"/>
    <property type="molecule type" value="Genomic_DNA"/>
</dbReference>
<dbReference type="PANTHER" id="PTHR47472:SF1">
    <property type="entry name" value="DUF1446-DOMAIN-CONTAINING PROTEIN"/>
    <property type="match status" value="1"/>
</dbReference>
<protein>
    <submittedName>
        <fullName evidence="2">DUF1446 domain-containing protein</fullName>
    </submittedName>
    <submittedName>
        <fullName evidence="4">Protein of uncharacterized function (DUF1446)</fullName>
    </submittedName>
</protein>
<dbReference type="Proteomes" id="UP000287388">
    <property type="component" value="Chromosome"/>
</dbReference>
<gene>
    <name evidence="2" type="ORF">EQG53_13405</name>
    <name evidence="3" type="ORF">I6H83_09060</name>
    <name evidence="4" type="ORF">NCTC11165_02493</name>
</gene>